<dbReference type="AlphaFoldDB" id="A0AAD5U1H2"/>
<gene>
    <name evidence="1" type="ORF">HK099_003856</name>
</gene>
<name>A0AAD5U1H2_9FUNG</name>
<accession>A0AAD5U1H2</accession>
<dbReference type="Proteomes" id="UP001211065">
    <property type="component" value="Unassembled WGS sequence"/>
</dbReference>
<comment type="caution">
    <text evidence="1">The sequence shown here is derived from an EMBL/GenBank/DDBJ whole genome shotgun (WGS) entry which is preliminary data.</text>
</comment>
<evidence type="ECO:0000313" key="1">
    <source>
        <dbReference type="EMBL" id="KAJ3220987.1"/>
    </source>
</evidence>
<dbReference type="EMBL" id="JADGJW010000259">
    <property type="protein sequence ID" value="KAJ3220987.1"/>
    <property type="molecule type" value="Genomic_DNA"/>
</dbReference>
<keyword evidence="2" id="KW-1185">Reference proteome</keyword>
<dbReference type="Gene3D" id="3.80.10.10">
    <property type="entry name" value="Ribonuclease Inhibitor"/>
    <property type="match status" value="1"/>
</dbReference>
<evidence type="ECO:0000313" key="2">
    <source>
        <dbReference type="Proteomes" id="UP001211065"/>
    </source>
</evidence>
<reference evidence="1" key="1">
    <citation type="submission" date="2020-05" db="EMBL/GenBank/DDBJ databases">
        <title>Phylogenomic resolution of chytrid fungi.</title>
        <authorList>
            <person name="Stajich J.E."/>
            <person name="Amses K."/>
            <person name="Simmons R."/>
            <person name="Seto K."/>
            <person name="Myers J."/>
            <person name="Bonds A."/>
            <person name="Quandt C.A."/>
            <person name="Barry K."/>
            <person name="Liu P."/>
            <person name="Grigoriev I."/>
            <person name="Longcore J.E."/>
            <person name="James T.Y."/>
        </authorList>
    </citation>
    <scope>NUCLEOTIDE SEQUENCE</scope>
    <source>
        <strain evidence="1">JEL0476</strain>
    </source>
</reference>
<sequence length="406" mass="46979">MEKELIKFLLNTVNDIRETLELNDVEKSHSLLKIVLEDAERHLGSCVNTGYPDSFSNTNQTRRAIPGTGECVVKNDSKLMILDKEKEKTLLANFPIELILQILPHLHRAEGVANLQTFNFAKFNGNVPKYYELFFKLYPFSNIRRLSVPIHKDEVYDIPCYTIFKNLVELNLLLTPGWSKTIMQSILSSTVQLELLQVSEVDIMDYKALEIVSECSKSLKNLTALRFLRPKFQRTDMDTLLIEPTSKREYVEKFIFAIFEVLKNLGHNLLLFNFDAALYDIHIEDFGENLINSLVTHCENLEDFLFDTGALLSFSKENIQKLCTSLKKLKTVHLNSCAPENCEVFLQHKIELCRTTIQCETEPDTDETDEEWGDPYLMGDDYFDSEGSFFYDSDPVEFMDYEPFIF</sequence>
<proteinExistence type="predicted"/>
<protein>
    <submittedName>
        <fullName evidence="1">Uncharacterized protein</fullName>
    </submittedName>
</protein>
<organism evidence="1 2">
    <name type="scientific">Clydaea vesicula</name>
    <dbReference type="NCBI Taxonomy" id="447962"/>
    <lineage>
        <taxon>Eukaryota</taxon>
        <taxon>Fungi</taxon>
        <taxon>Fungi incertae sedis</taxon>
        <taxon>Chytridiomycota</taxon>
        <taxon>Chytridiomycota incertae sedis</taxon>
        <taxon>Chytridiomycetes</taxon>
        <taxon>Lobulomycetales</taxon>
        <taxon>Lobulomycetaceae</taxon>
        <taxon>Clydaea</taxon>
    </lineage>
</organism>
<dbReference type="InterPro" id="IPR032675">
    <property type="entry name" value="LRR_dom_sf"/>
</dbReference>